<keyword evidence="2 5" id="KW-0812">Transmembrane</keyword>
<dbReference type="GO" id="GO:0012505">
    <property type="term" value="C:endomembrane system"/>
    <property type="evidence" value="ECO:0007669"/>
    <property type="project" value="UniProtKB-SubCell"/>
</dbReference>
<comment type="subcellular location">
    <subcellularLocation>
        <location evidence="1">Endomembrane system</location>
        <topology evidence="1">Multi-pass membrane protein</topology>
    </subcellularLocation>
</comment>
<dbReference type="OrthoDB" id="9811969at2"/>
<keyword evidence="7" id="KW-1185">Reference proteome</keyword>
<organism evidence="6 7">
    <name type="scientific">Cognatiluteimonas weifangensis</name>
    <dbReference type="NCBI Taxonomy" id="2303539"/>
    <lineage>
        <taxon>Bacteria</taxon>
        <taxon>Pseudomonadati</taxon>
        <taxon>Pseudomonadota</taxon>
        <taxon>Gammaproteobacteria</taxon>
        <taxon>Lysobacterales</taxon>
        <taxon>Lysobacteraceae</taxon>
        <taxon>Cognatiluteimonas</taxon>
    </lineage>
</organism>
<dbReference type="InterPro" id="IPR007318">
    <property type="entry name" value="Phopholipid_MeTrfase"/>
</dbReference>
<evidence type="ECO:0000256" key="5">
    <source>
        <dbReference type="SAM" id="Phobius"/>
    </source>
</evidence>
<reference evidence="6 7" key="1">
    <citation type="submission" date="2018-08" db="EMBL/GenBank/DDBJ databases">
        <title>Lysobacter weifangensis sp. nov., a new member of the family 'Xanthomonadaceae', isolated from soil in a farmland.</title>
        <authorList>
            <person name="Zhao H."/>
        </authorList>
    </citation>
    <scope>NUCLEOTIDE SEQUENCE [LARGE SCALE GENOMIC DNA]</scope>
    <source>
        <strain evidence="6 7">WF-2</strain>
    </source>
</reference>
<dbReference type="Gene3D" id="1.20.120.1630">
    <property type="match status" value="1"/>
</dbReference>
<keyword evidence="4 5" id="KW-0472">Membrane</keyword>
<feature type="transmembrane region" description="Helical" evidence="5">
    <location>
        <begin position="45"/>
        <end position="64"/>
    </location>
</feature>
<proteinExistence type="predicted"/>
<gene>
    <name evidence="6" type="ORF">D0Y53_08005</name>
</gene>
<dbReference type="Pfam" id="PF04191">
    <property type="entry name" value="PEMT"/>
    <property type="match status" value="1"/>
</dbReference>
<dbReference type="RefSeq" id="WP_117202803.1">
    <property type="nucleotide sequence ID" value="NZ_JBHTBK010000003.1"/>
</dbReference>
<evidence type="ECO:0000256" key="3">
    <source>
        <dbReference type="ARBA" id="ARBA00022989"/>
    </source>
</evidence>
<protein>
    <submittedName>
        <fullName evidence="6">DUF1295 domain-containing protein</fullName>
    </submittedName>
</protein>
<keyword evidence="3 5" id="KW-1133">Transmembrane helix</keyword>
<evidence type="ECO:0000313" key="6">
    <source>
        <dbReference type="EMBL" id="RFP60401.1"/>
    </source>
</evidence>
<evidence type="ECO:0000256" key="4">
    <source>
        <dbReference type="ARBA" id="ARBA00023136"/>
    </source>
</evidence>
<comment type="caution">
    <text evidence="6">The sequence shown here is derived from an EMBL/GenBank/DDBJ whole genome shotgun (WGS) entry which is preliminary data.</text>
</comment>
<accession>A0A372DLE3</accession>
<dbReference type="AlphaFoldDB" id="A0A372DLE3"/>
<dbReference type="PANTHER" id="PTHR12714:SF24">
    <property type="entry name" value="SLR1182 PROTEIN"/>
    <property type="match status" value="1"/>
</dbReference>
<evidence type="ECO:0000313" key="7">
    <source>
        <dbReference type="Proteomes" id="UP000262917"/>
    </source>
</evidence>
<dbReference type="EMBL" id="QVPD01000007">
    <property type="protein sequence ID" value="RFP60401.1"/>
    <property type="molecule type" value="Genomic_DNA"/>
</dbReference>
<feature type="transmembrane region" description="Helical" evidence="5">
    <location>
        <begin position="12"/>
        <end position="33"/>
    </location>
</feature>
<dbReference type="GO" id="GO:0016740">
    <property type="term" value="F:transferase activity"/>
    <property type="evidence" value="ECO:0007669"/>
    <property type="project" value="UniProtKB-ARBA"/>
</dbReference>
<dbReference type="PANTHER" id="PTHR12714">
    <property type="entry name" value="PROTEIN-S ISOPRENYLCYSTEINE O-METHYLTRANSFERASE"/>
    <property type="match status" value="1"/>
</dbReference>
<feature type="transmembrane region" description="Helical" evidence="5">
    <location>
        <begin position="103"/>
        <end position="128"/>
    </location>
</feature>
<sequence length="163" mass="17846">MPQDFSIRPNRIPWPPLIYLAAVVVALVLDLLWPLPAAGWTPPGWLRPLALALAAAGIALDLAAMATMRRAHTNILPHRGADRLLTDGVFALSRNPIYLGNTLLLAGVGLALPSAWMVAAALVAAWLVDRLAIRREERHLAARFGAAYAAYVARVPRWLRLRR</sequence>
<dbReference type="Proteomes" id="UP000262917">
    <property type="component" value="Unassembled WGS sequence"/>
</dbReference>
<evidence type="ECO:0000256" key="1">
    <source>
        <dbReference type="ARBA" id="ARBA00004127"/>
    </source>
</evidence>
<name>A0A372DLE3_9GAMM</name>
<evidence type="ECO:0000256" key="2">
    <source>
        <dbReference type="ARBA" id="ARBA00022692"/>
    </source>
</evidence>